<proteinExistence type="predicted"/>
<sequence>MANNVAGIPVRRVSAEYFGDDAIDLQIIEVTLGLNRIARNKGDRDAKLMKVALSALRKAVEQYREESGERYPDFETFASWLEVKPESA</sequence>
<gene>
    <name evidence="1" type="ORF">HF292_015385</name>
</gene>
<organism evidence="1 2">
    <name type="scientific">Acidithiobacillus ferruginosus</name>
    <dbReference type="NCBI Taxonomy" id="3063951"/>
    <lineage>
        <taxon>Bacteria</taxon>
        <taxon>Pseudomonadati</taxon>
        <taxon>Pseudomonadota</taxon>
        <taxon>Acidithiobacillia</taxon>
        <taxon>Acidithiobacillales</taxon>
        <taxon>Acidithiobacillaceae</taxon>
        <taxon>Acidithiobacillus</taxon>
    </lineage>
</organism>
<dbReference type="Proteomes" id="UP001196097">
    <property type="component" value="Plasmid pCF3-2"/>
</dbReference>
<geneLocation type="plasmid" evidence="1 2">
    <name>pCF3-2</name>
</geneLocation>
<name>A0ACD5IM27_9PROT</name>
<keyword evidence="1" id="KW-0614">Plasmid</keyword>
<evidence type="ECO:0000313" key="1">
    <source>
        <dbReference type="EMBL" id="XRP74655.1"/>
    </source>
</evidence>
<accession>A0ACD5IM27</accession>
<evidence type="ECO:0000313" key="2">
    <source>
        <dbReference type="Proteomes" id="UP001196097"/>
    </source>
</evidence>
<protein>
    <submittedName>
        <fullName evidence="1">Uncharacterized protein</fullName>
    </submittedName>
</protein>
<reference evidence="1 2" key="1">
    <citation type="journal article" date="2021" name="ISME J.">
        <title>Genomic evolution of the class Acidithiobacillia: deep-branching Proteobacteria living in extreme acidic conditions.</title>
        <authorList>
            <person name="Moya-Beltran A."/>
            <person name="Beard S."/>
            <person name="Rojas-Villalobos C."/>
            <person name="Issotta F."/>
            <person name="Gallardo Y."/>
            <person name="Ulloa R."/>
            <person name="Giaveno A."/>
            <person name="Degli Esposti M."/>
            <person name="Johnson D.B."/>
            <person name="Quatrini R."/>
        </authorList>
    </citation>
    <scope>NUCLEOTIDE SEQUENCE [LARGE SCALE GENOMIC DNA]</scope>
    <source>
        <strain evidence="1 2">CF3</strain>
    </source>
</reference>
<dbReference type="EMBL" id="CP130948">
    <property type="protein sequence ID" value="XRP74655.1"/>
    <property type="molecule type" value="Genomic_DNA"/>
</dbReference>
<keyword evidence="2" id="KW-1185">Reference proteome</keyword>